<gene>
    <name evidence="1" type="ORF">RHMOL_Rhmol10G0144500</name>
</gene>
<evidence type="ECO:0000313" key="2">
    <source>
        <dbReference type="Proteomes" id="UP001062846"/>
    </source>
</evidence>
<dbReference type="Proteomes" id="UP001062846">
    <property type="component" value="Chromosome 10"/>
</dbReference>
<comment type="caution">
    <text evidence="1">The sequence shown here is derived from an EMBL/GenBank/DDBJ whole genome shotgun (WGS) entry which is preliminary data.</text>
</comment>
<name>A0ACC0M368_RHOML</name>
<organism evidence="1 2">
    <name type="scientific">Rhododendron molle</name>
    <name type="common">Chinese azalea</name>
    <name type="synonym">Azalea mollis</name>
    <dbReference type="NCBI Taxonomy" id="49168"/>
    <lineage>
        <taxon>Eukaryota</taxon>
        <taxon>Viridiplantae</taxon>
        <taxon>Streptophyta</taxon>
        <taxon>Embryophyta</taxon>
        <taxon>Tracheophyta</taxon>
        <taxon>Spermatophyta</taxon>
        <taxon>Magnoliopsida</taxon>
        <taxon>eudicotyledons</taxon>
        <taxon>Gunneridae</taxon>
        <taxon>Pentapetalae</taxon>
        <taxon>asterids</taxon>
        <taxon>Ericales</taxon>
        <taxon>Ericaceae</taxon>
        <taxon>Ericoideae</taxon>
        <taxon>Rhodoreae</taxon>
        <taxon>Rhododendron</taxon>
    </lineage>
</organism>
<proteinExistence type="predicted"/>
<keyword evidence="2" id="KW-1185">Reference proteome</keyword>
<protein>
    <submittedName>
        <fullName evidence="1">Uncharacterized protein</fullName>
    </submittedName>
</protein>
<accession>A0ACC0M368</accession>
<evidence type="ECO:0000313" key="1">
    <source>
        <dbReference type="EMBL" id="KAI8535044.1"/>
    </source>
</evidence>
<dbReference type="EMBL" id="CM046397">
    <property type="protein sequence ID" value="KAI8535044.1"/>
    <property type="molecule type" value="Genomic_DNA"/>
</dbReference>
<reference evidence="1" key="1">
    <citation type="submission" date="2022-02" db="EMBL/GenBank/DDBJ databases">
        <title>Plant Genome Project.</title>
        <authorList>
            <person name="Zhang R.-G."/>
        </authorList>
    </citation>
    <scope>NUCLEOTIDE SEQUENCE</scope>
    <source>
        <strain evidence="1">AT1</strain>
    </source>
</reference>
<sequence>MPQGYDCPPNFQVQKMIMNMIRNTAREKLKAPKKSDQGDLLNQAVREMNNEKFLTEDFIVYLISDPEVLFASSESVSSAITLAIKLLCEHPSVVNELRAEHEAILNKRENLDSTLTWDEYKSMPFSLQVC</sequence>